<dbReference type="AlphaFoldDB" id="A0A9W4DQS0"/>
<evidence type="ECO:0000313" key="2">
    <source>
        <dbReference type="EMBL" id="CAG6391806.1"/>
    </source>
</evidence>
<organism evidence="2 3">
    <name type="scientific">Actinacidiphila cocklensis</name>
    <dbReference type="NCBI Taxonomy" id="887465"/>
    <lineage>
        <taxon>Bacteria</taxon>
        <taxon>Bacillati</taxon>
        <taxon>Actinomycetota</taxon>
        <taxon>Actinomycetes</taxon>
        <taxon>Kitasatosporales</taxon>
        <taxon>Streptomycetaceae</taxon>
        <taxon>Actinacidiphila</taxon>
    </lineage>
</organism>
<feature type="region of interest" description="Disordered" evidence="1">
    <location>
        <begin position="1"/>
        <end position="20"/>
    </location>
</feature>
<dbReference type="EMBL" id="CAJSLV010000042">
    <property type="protein sequence ID" value="CAG6391806.1"/>
    <property type="molecule type" value="Genomic_DNA"/>
</dbReference>
<evidence type="ECO:0000313" key="3">
    <source>
        <dbReference type="Proteomes" id="UP001152519"/>
    </source>
</evidence>
<evidence type="ECO:0000256" key="1">
    <source>
        <dbReference type="SAM" id="MobiDB-lite"/>
    </source>
</evidence>
<keyword evidence="3" id="KW-1185">Reference proteome</keyword>
<gene>
    <name evidence="2" type="ORF">SCOCK_140004</name>
</gene>
<accession>A0A9W4DQS0</accession>
<comment type="caution">
    <text evidence="2">The sequence shown here is derived from an EMBL/GenBank/DDBJ whole genome shotgun (WGS) entry which is preliminary data.</text>
</comment>
<name>A0A9W4DQS0_9ACTN</name>
<proteinExistence type="predicted"/>
<protein>
    <submittedName>
        <fullName evidence="2">Uncharacterized protein</fullName>
    </submittedName>
</protein>
<sequence length="74" mass="8200">MSCAPTTPHPAAPPRDRHRITRRQGLPAPVMQCEHLLDARAAVRGAASGRGTVPAMLRRVWRVGCDLHRHDRCT</sequence>
<reference evidence="2" key="1">
    <citation type="submission" date="2021-05" db="EMBL/GenBank/DDBJ databases">
        <authorList>
            <person name="Arsene-Ploetze F."/>
        </authorList>
    </citation>
    <scope>NUCLEOTIDE SEQUENCE</scope>
    <source>
        <strain evidence="2">DSM 42138</strain>
    </source>
</reference>
<dbReference type="Proteomes" id="UP001152519">
    <property type="component" value="Unassembled WGS sequence"/>
</dbReference>